<dbReference type="KEGG" id="dps:DP2202"/>
<protein>
    <recommendedName>
        <fullName evidence="5">methionine synthase</fullName>
        <ecNumber evidence="5">2.1.1.13</ecNumber>
    </recommendedName>
    <alternativeName>
        <fullName evidence="17">5-methyltetrahydrofolate--homocysteine methyltransferase</fullName>
    </alternativeName>
    <alternativeName>
        <fullName evidence="16">Methionine synthase, vitamin-B12 dependent</fullName>
    </alternativeName>
</protein>
<keyword evidence="9 20" id="KW-0808">Transferase</keyword>
<dbReference type="GO" id="GO:0005829">
    <property type="term" value="C:cytosol"/>
    <property type="evidence" value="ECO:0007669"/>
    <property type="project" value="TreeGrafter"/>
</dbReference>
<feature type="binding site" evidence="19">
    <location>
        <begin position="419"/>
        <end position="423"/>
    </location>
    <ligand>
        <name>methylcob(III)alamin</name>
        <dbReference type="ChEBI" id="CHEBI:28115"/>
    </ligand>
</feature>
<dbReference type="STRING" id="177439.DP2202"/>
<dbReference type="SMART" id="SM01018">
    <property type="entry name" value="B12-binding_2"/>
    <property type="match status" value="1"/>
</dbReference>
<sequence>MKVTEQNRVPAQVSSLFQAVDIHQQIPPLIVGERANPTGSKKFRELLLAEDFEGCLQVAKDQEELGAHVLDVCAAWAGRDEVTDITRLIKDYSGTLKTPLMIDSTNPRAIKAALEVYPGRPIINSINLEDGGKTLHEVLTLTKKYGATVIALTIDESGMALSCDEKISIAKRIHHIATTEYGLDSSDLFFDPLTFTVGSGDKTLKDAAVQTMDAIKRIKVELPNCHTILGLSNISFGLPPAARKVLNAVFLHEAVAIGLDAVIINPTNCIPLDSIDKRARELALDLLYNREVEGESEPLMRYIEYFAENAAVGDQEGSPEELLSPEEGIRKAILKGSREGLEDTMQILLDQYTPLDIINQLLVPSMREVGELFGAGEMLLPFVLKSAEIMRASVDILEPYMEKAANSESTKILLATVQGDVHDIGKNLVNIILSNNGYQVIDIGIKASIESIIEAAKRHEVDMICLSGLLVKSAIVMQESMPIYREAGLTQPILLGGAALTKKFVAEACAPNYPSPVVYCQDAFSGLAAIQQHEAGTLETTKWQARETQEVKEAKTITILPARDIPTPPLGRAELSVATSDFLDLVKTNTLFRGRWGYRQNKMSNDEYAQLISTEVMPQFENIRRRILEEELFQAKIRYGWFRCYRQGDSLTVLDGEREYNFPLPRQKHGPHLCLADYFRDKNGGGDVVGFFVCTIGKKVAQALQQLYSTESYHDYFLLHGLSVNAAEALAEHAHLWMRQQMGSQFGGKRYSFGYSACPDLDLQRPLFELLQAEKIGITLSEELQMVPEQSVSAMVVHHDQASYFVV</sequence>
<dbReference type="InterPro" id="IPR003759">
    <property type="entry name" value="Cbl-bd_cap"/>
</dbReference>
<dbReference type="InterPro" id="IPR036724">
    <property type="entry name" value="Cobalamin-bd_sf"/>
</dbReference>
<dbReference type="HOGENOM" id="CLU_004914_4_1_7"/>
<dbReference type="Proteomes" id="UP000000602">
    <property type="component" value="Chromosome"/>
</dbReference>
<evidence type="ECO:0000256" key="8">
    <source>
        <dbReference type="ARBA" id="ARBA00022628"/>
    </source>
</evidence>
<dbReference type="OrthoDB" id="9803687at2"/>
<evidence type="ECO:0000256" key="2">
    <source>
        <dbReference type="ARBA" id="ARBA00001956"/>
    </source>
</evidence>
<comment type="cofactor">
    <cofactor evidence="1">
        <name>Zn(2+)</name>
        <dbReference type="ChEBI" id="CHEBI:29105"/>
    </cofactor>
</comment>
<evidence type="ECO:0000256" key="5">
    <source>
        <dbReference type="ARBA" id="ARBA00012032"/>
    </source>
</evidence>
<dbReference type="InterPro" id="IPR037010">
    <property type="entry name" value="VitB12-dep_Met_synth_activ_sf"/>
</dbReference>
<evidence type="ECO:0000256" key="3">
    <source>
        <dbReference type="ARBA" id="ARBA00005178"/>
    </source>
</evidence>
<dbReference type="InterPro" id="IPR011822">
    <property type="entry name" value="MetH"/>
</dbReference>
<gene>
    <name evidence="25" type="ordered locus">DP2202</name>
</gene>
<evidence type="ECO:0000256" key="13">
    <source>
        <dbReference type="ARBA" id="ARBA00022833"/>
    </source>
</evidence>
<feature type="domain" description="Pterin-binding" evidence="21">
    <location>
        <begin position="28"/>
        <end position="284"/>
    </location>
</feature>
<dbReference type="PANTHER" id="PTHR45833:SF1">
    <property type="entry name" value="METHIONINE SYNTHASE"/>
    <property type="match status" value="1"/>
</dbReference>
<dbReference type="PROSITE" id="PS50974">
    <property type="entry name" value="ADOMET_ACTIVATION"/>
    <property type="match status" value="1"/>
</dbReference>
<accession>Q6AL44</accession>
<dbReference type="Pfam" id="PF00809">
    <property type="entry name" value="Pterin_bind"/>
    <property type="match status" value="1"/>
</dbReference>
<keyword evidence="8 18" id="KW-0846">Cobalamin</keyword>
<reference evidence="26" key="1">
    <citation type="journal article" date="2004" name="Environ. Microbiol.">
        <title>The genome of Desulfotalea psychrophila, a sulfate-reducing bacterium from permanently cold Arctic sediments.</title>
        <authorList>
            <person name="Rabus R."/>
            <person name="Ruepp A."/>
            <person name="Frickey T."/>
            <person name="Rattei T."/>
            <person name="Fartmann B."/>
            <person name="Stark M."/>
            <person name="Bauer M."/>
            <person name="Zibat A."/>
            <person name="Lombardot T."/>
            <person name="Becker I."/>
            <person name="Amann J."/>
            <person name="Gellner K."/>
            <person name="Teeling H."/>
            <person name="Leuschner W.D."/>
            <person name="Gloeckner F.-O."/>
            <person name="Lupas A.N."/>
            <person name="Amann R."/>
            <person name="Klenk H.-P."/>
        </authorList>
    </citation>
    <scope>NUCLEOTIDE SEQUENCE [LARGE SCALE GENOMIC DNA]</scope>
    <source>
        <strain evidence="26">DSM 12343 / LSv54</strain>
    </source>
</reference>
<dbReference type="RefSeq" id="WP_011189443.1">
    <property type="nucleotide sequence ID" value="NC_006138.1"/>
</dbReference>
<evidence type="ECO:0000313" key="25">
    <source>
        <dbReference type="EMBL" id="CAG36931.1"/>
    </source>
</evidence>
<dbReference type="Pfam" id="PF02965">
    <property type="entry name" value="Met_synt_B12"/>
    <property type="match status" value="1"/>
</dbReference>
<keyword evidence="13" id="KW-0862">Zinc</keyword>
<keyword evidence="26" id="KW-1185">Reference proteome</keyword>
<evidence type="ECO:0000256" key="7">
    <source>
        <dbReference type="ARBA" id="ARBA00022605"/>
    </source>
</evidence>
<dbReference type="AlphaFoldDB" id="Q6AL44"/>
<organism evidence="25 26">
    <name type="scientific">Desulfotalea psychrophila (strain LSv54 / DSM 12343)</name>
    <dbReference type="NCBI Taxonomy" id="177439"/>
    <lineage>
        <taxon>Bacteria</taxon>
        <taxon>Pseudomonadati</taxon>
        <taxon>Thermodesulfobacteriota</taxon>
        <taxon>Desulfobulbia</taxon>
        <taxon>Desulfobulbales</taxon>
        <taxon>Desulfocapsaceae</taxon>
        <taxon>Desulfotalea</taxon>
    </lineage>
</organism>
<feature type="domain" description="AdoMet activation" evidence="22">
    <location>
        <begin position="540"/>
        <end position="807"/>
    </location>
</feature>
<evidence type="ECO:0000256" key="11">
    <source>
        <dbReference type="ARBA" id="ARBA00022723"/>
    </source>
</evidence>
<evidence type="ECO:0000313" key="26">
    <source>
        <dbReference type="Proteomes" id="UP000000602"/>
    </source>
</evidence>
<dbReference type="Gene3D" id="3.40.50.280">
    <property type="entry name" value="Cobalamin-binding domain"/>
    <property type="match status" value="1"/>
</dbReference>
<keyword evidence="7" id="KW-0028">Amino-acid biosynthesis</keyword>
<dbReference type="SUPFAM" id="SSF56507">
    <property type="entry name" value="Methionine synthase activation domain-like"/>
    <property type="match status" value="1"/>
</dbReference>
<dbReference type="PROSITE" id="PS51332">
    <property type="entry name" value="B12_BINDING"/>
    <property type="match status" value="1"/>
</dbReference>
<feature type="binding site" description="axial binding residue" evidence="18">
    <location>
        <position position="422"/>
    </location>
    <ligand>
        <name>methylcob(III)alamin</name>
        <dbReference type="ChEBI" id="CHEBI:28115"/>
    </ligand>
    <ligandPart>
        <name>Co</name>
        <dbReference type="ChEBI" id="CHEBI:27638"/>
    </ligandPart>
</feature>
<evidence type="ECO:0000256" key="10">
    <source>
        <dbReference type="ARBA" id="ARBA00022691"/>
    </source>
</evidence>
<dbReference type="GO" id="GO:0046653">
    <property type="term" value="P:tetrahydrofolate metabolic process"/>
    <property type="evidence" value="ECO:0007669"/>
    <property type="project" value="TreeGrafter"/>
</dbReference>
<feature type="domain" description="B12-binding N-terminal" evidence="24">
    <location>
        <begin position="316"/>
        <end position="409"/>
    </location>
</feature>
<dbReference type="SUPFAM" id="SSF51717">
    <property type="entry name" value="Dihydropteroate synthetase-like"/>
    <property type="match status" value="1"/>
</dbReference>
<evidence type="ECO:0000256" key="6">
    <source>
        <dbReference type="ARBA" id="ARBA00022603"/>
    </source>
</evidence>
<comment type="pathway">
    <text evidence="3">Amino-acid biosynthesis; L-methionine biosynthesis via de novo pathway; L-methionine from L-homocysteine (MetH route): step 1/1.</text>
</comment>
<keyword evidence="15" id="KW-0170">Cobalt</keyword>
<dbReference type="InterPro" id="IPR004223">
    <property type="entry name" value="VitB12-dep_Met_synth_activ_dom"/>
</dbReference>
<evidence type="ECO:0000259" key="23">
    <source>
        <dbReference type="PROSITE" id="PS51332"/>
    </source>
</evidence>
<dbReference type="GO" id="GO:0031419">
    <property type="term" value="F:cobalamin binding"/>
    <property type="evidence" value="ECO:0007669"/>
    <property type="project" value="UniProtKB-KW"/>
</dbReference>
<dbReference type="InterPro" id="IPR036594">
    <property type="entry name" value="Meth_synthase_dom"/>
</dbReference>
<evidence type="ECO:0000256" key="20">
    <source>
        <dbReference type="PROSITE-ProRule" id="PRU00346"/>
    </source>
</evidence>
<feature type="binding site" evidence="19">
    <location>
        <position position="467"/>
    </location>
    <ligand>
        <name>methylcob(III)alamin</name>
        <dbReference type="ChEBI" id="CHEBI:28115"/>
    </ligand>
</feature>
<comment type="cofactor">
    <cofactor evidence="2 18">
        <name>methylcob(III)alamin</name>
        <dbReference type="ChEBI" id="CHEBI:28115"/>
    </cofactor>
</comment>
<dbReference type="Pfam" id="PF02310">
    <property type="entry name" value="B12-binding"/>
    <property type="match status" value="1"/>
</dbReference>
<dbReference type="PANTHER" id="PTHR45833">
    <property type="entry name" value="METHIONINE SYNTHASE"/>
    <property type="match status" value="1"/>
</dbReference>
<dbReference type="eggNOG" id="COG1410">
    <property type="taxonomic scope" value="Bacteria"/>
</dbReference>
<keyword evidence="10 19" id="KW-0949">S-adenosyl-L-methionine</keyword>
<dbReference type="GO" id="GO:0032259">
    <property type="term" value="P:methylation"/>
    <property type="evidence" value="ECO:0007669"/>
    <property type="project" value="UniProtKB-KW"/>
</dbReference>
<evidence type="ECO:0000259" key="21">
    <source>
        <dbReference type="PROSITE" id="PS50972"/>
    </source>
</evidence>
<keyword evidence="12" id="KW-0677">Repeat</keyword>
<dbReference type="Gene3D" id="3.10.196.10">
    <property type="entry name" value="Vitamin B12-dependent methionine synthase, activation domain"/>
    <property type="match status" value="1"/>
</dbReference>
<dbReference type="SUPFAM" id="SSF47644">
    <property type="entry name" value="Methionine synthase domain"/>
    <property type="match status" value="1"/>
</dbReference>
<evidence type="ECO:0000256" key="14">
    <source>
        <dbReference type="ARBA" id="ARBA00023167"/>
    </source>
</evidence>
<dbReference type="InterPro" id="IPR006158">
    <property type="entry name" value="Cobalamin-bd"/>
</dbReference>
<dbReference type="CDD" id="cd02069">
    <property type="entry name" value="methionine_synthase_B12_BD"/>
    <property type="match status" value="1"/>
</dbReference>
<dbReference type="GO" id="GO:0008270">
    <property type="term" value="F:zinc ion binding"/>
    <property type="evidence" value="ECO:0007669"/>
    <property type="project" value="InterPro"/>
</dbReference>
<evidence type="ECO:0000256" key="19">
    <source>
        <dbReference type="PIRSR" id="PIRSR000381-2"/>
    </source>
</evidence>
<dbReference type="PROSITE" id="PS50972">
    <property type="entry name" value="PTERIN_BINDING"/>
    <property type="match status" value="1"/>
</dbReference>
<dbReference type="SUPFAM" id="SSF52242">
    <property type="entry name" value="Cobalamin (vitamin B12)-binding domain"/>
    <property type="match status" value="1"/>
</dbReference>
<feature type="binding site" evidence="19">
    <location>
        <position position="523"/>
    </location>
    <ligand>
        <name>methylcob(III)alamin</name>
        <dbReference type="ChEBI" id="CHEBI:28115"/>
    </ligand>
</feature>
<keyword evidence="14" id="KW-0486">Methionine biosynthesis</keyword>
<evidence type="ECO:0000256" key="15">
    <source>
        <dbReference type="ARBA" id="ARBA00023285"/>
    </source>
</evidence>
<dbReference type="PIRSF" id="PIRSF000381">
    <property type="entry name" value="MetH"/>
    <property type="match status" value="1"/>
</dbReference>
<evidence type="ECO:0000256" key="18">
    <source>
        <dbReference type="PIRSR" id="PIRSR000381-1"/>
    </source>
</evidence>
<dbReference type="InterPro" id="IPR050554">
    <property type="entry name" value="Met_Synthase/Corrinoid"/>
</dbReference>
<evidence type="ECO:0000259" key="24">
    <source>
        <dbReference type="PROSITE" id="PS51337"/>
    </source>
</evidence>
<dbReference type="GO" id="GO:0008705">
    <property type="term" value="F:methionine synthase activity"/>
    <property type="evidence" value="ECO:0007669"/>
    <property type="project" value="UniProtKB-EC"/>
</dbReference>
<evidence type="ECO:0000256" key="1">
    <source>
        <dbReference type="ARBA" id="ARBA00001947"/>
    </source>
</evidence>
<evidence type="ECO:0000256" key="16">
    <source>
        <dbReference type="ARBA" id="ARBA00030582"/>
    </source>
</evidence>
<dbReference type="Gene3D" id="1.10.1240.10">
    <property type="entry name" value="Methionine synthase domain"/>
    <property type="match status" value="1"/>
</dbReference>
<keyword evidence="11 18" id="KW-0479">Metal-binding</keyword>
<dbReference type="InterPro" id="IPR033706">
    <property type="entry name" value="Met_synthase_B12-bd"/>
</dbReference>
<feature type="binding site" evidence="19">
    <location>
        <position position="750"/>
    </location>
    <ligand>
        <name>S-adenosyl-L-methionine</name>
        <dbReference type="ChEBI" id="CHEBI:59789"/>
    </ligand>
</feature>
<dbReference type="GO" id="GO:0050667">
    <property type="term" value="P:homocysteine metabolic process"/>
    <property type="evidence" value="ECO:0007669"/>
    <property type="project" value="TreeGrafter"/>
</dbReference>
<dbReference type="Pfam" id="PF02607">
    <property type="entry name" value="B12-binding_2"/>
    <property type="match status" value="1"/>
</dbReference>
<name>Q6AL44_DESPS</name>
<feature type="binding site" evidence="19">
    <location>
        <begin position="804"/>
        <end position="805"/>
    </location>
    <ligand>
        <name>S-adenosyl-L-methionine</name>
        <dbReference type="ChEBI" id="CHEBI:59789"/>
    </ligand>
</feature>
<evidence type="ECO:0000256" key="4">
    <source>
        <dbReference type="ARBA" id="ARBA00010398"/>
    </source>
</evidence>
<dbReference type="InterPro" id="IPR000489">
    <property type="entry name" value="Pterin-binding_dom"/>
</dbReference>
<dbReference type="EMBL" id="CR522870">
    <property type="protein sequence ID" value="CAG36931.1"/>
    <property type="molecule type" value="Genomic_DNA"/>
</dbReference>
<evidence type="ECO:0000256" key="9">
    <source>
        <dbReference type="ARBA" id="ARBA00022679"/>
    </source>
</evidence>
<dbReference type="Gene3D" id="3.20.20.20">
    <property type="entry name" value="Dihydropteroate synthase-like"/>
    <property type="match status" value="1"/>
</dbReference>
<dbReference type="PROSITE" id="PS51337">
    <property type="entry name" value="B12_BINDING_NTER"/>
    <property type="match status" value="1"/>
</dbReference>
<dbReference type="InterPro" id="IPR011005">
    <property type="entry name" value="Dihydropteroate_synth-like_sf"/>
</dbReference>
<dbReference type="EC" id="2.1.1.13" evidence="5"/>
<proteinExistence type="inferred from homology"/>
<dbReference type="FunFam" id="3.20.20.20:FF:000007">
    <property type="entry name" value="Methionine synthase"/>
    <property type="match status" value="1"/>
</dbReference>
<comment type="similarity">
    <text evidence="4">Belongs to the vitamin-B12 dependent methionine synthase family.</text>
</comment>
<evidence type="ECO:0000256" key="17">
    <source>
        <dbReference type="ARBA" id="ARBA00031040"/>
    </source>
</evidence>
<keyword evidence="6 20" id="KW-0489">Methyltransferase</keyword>
<evidence type="ECO:0000256" key="12">
    <source>
        <dbReference type="ARBA" id="ARBA00022737"/>
    </source>
</evidence>
<evidence type="ECO:0000259" key="22">
    <source>
        <dbReference type="PROSITE" id="PS50974"/>
    </source>
</evidence>
<feature type="domain" description="B12-binding" evidence="23">
    <location>
        <begin position="409"/>
        <end position="545"/>
    </location>
</feature>